<dbReference type="InterPro" id="IPR035921">
    <property type="entry name" value="F/V-ATP_Csub_sf"/>
</dbReference>
<dbReference type="GO" id="GO:0015986">
    <property type="term" value="P:proton motive force-driven ATP synthesis"/>
    <property type="evidence" value="ECO:0007669"/>
    <property type="project" value="InterPro"/>
</dbReference>
<feature type="transmembrane region" description="Helical" evidence="11">
    <location>
        <begin position="6"/>
        <end position="31"/>
    </location>
</feature>
<keyword evidence="5 11" id="KW-0812">Transmembrane</keyword>
<dbReference type="GO" id="GO:0008289">
    <property type="term" value="F:lipid binding"/>
    <property type="evidence" value="ECO:0007669"/>
    <property type="project" value="UniProtKB-KW"/>
</dbReference>
<feature type="transmembrane region" description="Helical" evidence="11">
    <location>
        <begin position="43"/>
        <end position="70"/>
    </location>
</feature>
<dbReference type="GO" id="GO:0045259">
    <property type="term" value="C:proton-transporting ATP synthase complex"/>
    <property type="evidence" value="ECO:0007669"/>
    <property type="project" value="UniProtKB-KW"/>
</dbReference>
<name>A0A3B0SZG6_9ZZZZ</name>
<dbReference type="GO" id="GO:0015078">
    <property type="term" value="F:proton transmembrane transporter activity"/>
    <property type="evidence" value="ECO:0007669"/>
    <property type="project" value="InterPro"/>
</dbReference>
<keyword evidence="3" id="KW-0813">Transport</keyword>
<evidence type="ECO:0000256" key="3">
    <source>
        <dbReference type="ARBA" id="ARBA00022448"/>
    </source>
</evidence>
<keyword evidence="6" id="KW-0375">Hydrogen ion transport</keyword>
<dbReference type="InterPro" id="IPR000454">
    <property type="entry name" value="ATP_synth_F0_csu"/>
</dbReference>
<keyword evidence="10 11" id="KW-0472">Membrane</keyword>
<reference evidence="13" key="1">
    <citation type="submission" date="2018-06" db="EMBL/GenBank/DDBJ databases">
        <authorList>
            <person name="Zhirakovskaya E."/>
        </authorList>
    </citation>
    <scope>NUCLEOTIDE SEQUENCE</scope>
</reference>
<dbReference type="EMBL" id="UOEN01000011">
    <property type="protein sequence ID" value="VAW11455.1"/>
    <property type="molecule type" value="Genomic_DNA"/>
</dbReference>
<accession>A0A3B0SZG6</accession>
<dbReference type="InterPro" id="IPR020537">
    <property type="entry name" value="ATP_synth_F0_csu_DDCD_BS"/>
</dbReference>
<evidence type="ECO:0000256" key="8">
    <source>
        <dbReference type="ARBA" id="ARBA00023065"/>
    </source>
</evidence>
<keyword evidence="9" id="KW-0446">Lipid-binding</keyword>
<keyword evidence="4" id="KW-0138">CF(0)</keyword>
<protein>
    <recommendedName>
        <fullName evidence="12">V-ATPase proteolipid subunit C-like domain-containing protein</fullName>
    </recommendedName>
</protein>
<sequence length="73" mass="7661">MVAETFIILGVMFVAVMGPAVVIAVLGHAVIKALARNPSAASKIFMGMVVMLVFVEAISIIAILIIFQLFGGK</sequence>
<organism evidence="13">
    <name type="scientific">hydrothermal vent metagenome</name>
    <dbReference type="NCBI Taxonomy" id="652676"/>
    <lineage>
        <taxon>unclassified sequences</taxon>
        <taxon>metagenomes</taxon>
        <taxon>ecological metagenomes</taxon>
    </lineage>
</organism>
<dbReference type="PROSITE" id="PS00605">
    <property type="entry name" value="ATPASE_C"/>
    <property type="match status" value="1"/>
</dbReference>
<dbReference type="InterPro" id="IPR038662">
    <property type="entry name" value="ATP_synth_F0_csu_sf"/>
</dbReference>
<proteinExistence type="inferred from homology"/>
<dbReference type="AlphaFoldDB" id="A0A3B0SZG6"/>
<evidence type="ECO:0000256" key="10">
    <source>
        <dbReference type="ARBA" id="ARBA00023136"/>
    </source>
</evidence>
<comment type="similarity">
    <text evidence="2">Belongs to the ATPase C chain family.</text>
</comment>
<evidence type="ECO:0000256" key="5">
    <source>
        <dbReference type="ARBA" id="ARBA00022692"/>
    </source>
</evidence>
<comment type="subcellular location">
    <subcellularLocation>
        <location evidence="1">Membrane</location>
        <topology evidence="1">Multi-pass membrane protein</topology>
    </subcellularLocation>
</comment>
<dbReference type="GO" id="GO:0033177">
    <property type="term" value="C:proton-transporting two-sector ATPase complex, proton-transporting domain"/>
    <property type="evidence" value="ECO:0007669"/>
    <property type="project" value="InterPro"/>
</dbReference>
<evidence type="ECO:0000256" key="2">
    <source>
        <dbReference type="ARBA" id="ARBA00006704"/>
    </source>
</evidence>
<dbReference type="Pfam" id="PF00137">
    <property type="entry name" value="ATP-synt_C"/>
    <property type="match status" value="1"/>
</dbReference>
<evidence type="ECO:0000313" key="13">
    <source>
        <dbReference type="EMBL" id="VAW11455.1"/>
    </source>
</evidence>
<evidence type="ECO:0000256" key="6">
    <source>
        <dbReference type="ARBA" id="ARBA00022781"/>
    </source>
</evidence>
<feature type="domain" description="V-ATPase proteolipid subunit C-like" evidence="12">
    <location>
        <begin position="11"/>
        <end position="67"/>
    </location>
</feature>
<evidence type="ECO:0000256" key="1">
    <source>
        <dbReference type="ARBA" id="ARBA00004141"/>
    </source>
</evidence>
<gene>
    <name evidence="13" type="ORF">MNBD_BACTEROID05-68</name>
</gene>
<evidence type="ECO:0000256" key="7">
    <source>
        <dbReference type="ARBA" id="ARBA00022989"/>
    </source>
</evidence>
<dbReference type="SUPFAM" id="SSF81333">
    <property type="entry name" value="F1F0 ATP synthase subunit C"/>
    <property type="match status" value="1"/>
</dbReference>
<evidence type="ECO:0000259" key="12">
    <source>
        <dbReference type="Pfam" id="PF00137"/>
    </source>
</evidence>
<keyword evidence="8" id="KW-0406">Ion transport</keyword>
<dbReference type="PRINTS" id="PR00124">
    <property type="entry name" value="ATPASEC"/>
</dbReference>
<evidence type="ECO:0000256" key="9">
    <source>
        <dbReference type="ARBA" id="ARBA00023121"/>
    </source>
</evidence>
<evidence type="ECO:0000256" key="11">
    <source>
        <dbReference type="SAM" id="Phobius"/>
    </source>
</evidence>
<dbReference type="Gene3D" id="1.20.20.10">
    <property type="entry name" value="F1F0 ATP synthase subunit C"/>
    <property type="match status" value="1"/>
</dbReference>
<keyword evidence="7 11" id="KW-1133">Transmembrane helix</keyword>
<evidence type="ECO:0000256" key="4">
    <source>
        <dbReference type="ARBA" id="ARBA00022547"/>
    </source>
</evidence>
<dbReference type="InterPro" id="IPR002379">
    <property type="entry name" value="ATPase_proteolipid_c-like_dom"/>
</dbReference>